<accession>A0AAN8I121</accession>
<evidence type="ECO:0000256" key="3">
    <source>
        <dbReference type="SAM" id="SignalP"/>
    </source>
</evidence>
<keyword evidence="5" id="KW-1185">Reference proteome</keyword>
<sequence length="323" mass="35065">MEASKFLPLWLLVAPTIAFQPRHQLKRSLEPRQSCGSVSKVCGDYCILSSYTCCPDRQGGCRASQYCSLGDNGEYGCCDDGEVCTGNGGASVTSIYDVTSTLMYYDTNTITSYQPISTAAADEGSDGDNLSWRTYTVTYDDGDRAALSYAIYDGDGVVTESDQLRWTTRTIADNDGDPTVYTVASEIPEPLPFTETFIDYTTTRDWALYHGGYVTNSAELDWTTTVYTFSDGEVTIATFASVPNRESSDTRDAVSTTSRSLSSSRTGASTTQQTRTIGSATAIIAQPTGNSATSSIWAGLRCSMWLHSCTVFAVMMFIALVWL</sequence>
<feature type="chain" id="PRO_5042970364" evidence="3">
    <location>
        <begin position="19"/>
        <end position="323"/>
    </location>
</feature>
<evidence type="ECO:0000313" key="4">
    <source>
        <dbReference type="EMBL" id="KAK5947837.1"/>
    </source>
</evidence>
<feature type="compositionally biased region" description="Low complexity" evidence="1">
    <location>
        <begin position="255"/>
        <end position="271"/>
    </location>
</feature>
<name>A0AAN8I121_9EURO</name>
<feature type="region of interest" description="Disordered" evidence="1">
    <location>
        <begin position="246"/>
        <end position="272"/>
    </location>
</feature>
<organism evidence="4 5">
    <name type="scientific">Knufia fluminis</name>
    <dbReference type="NCBI Taxonomy" id="191047"/>
    <lineage>
        <taxon>Eukaryota</taxon>
        <taxon>Fungi</taxon>
        <taxon>Dikarya</taxon>
        <taxon>Ascomycota</taxon>
        <taxon>Pezizomycotina</taxon>
        <taxon>Eurotiomycetes</taxon>
        <taxon>Chaetothyriomycetidae</taxon>
        <taxon>Chaetothyriales</taxon>
        <taxon>Trichomeriaceae</taxon>
        <taxon>Knufia</taxon>
    </lineage>
</organism>
<dbReference type="Proteomes" id="UP001316803">
    <property type="component" value="Unassembled WGS sequence"/>
</dbReference>
<evidence type="ECO:0000256" key="1">
    <source>
        <dbReference type="SAM" id="MobiDB-lite"/>
    </source>
</evidence>
<reference evidence="4 5" key="1">
    <citation type="submission" date="2022-12" db="EMBL/GenBank/DDBJ databases">
        <title>Genomic features and morphological characterization of a novel Knufia sp. strain isolated from spacecraft assembly facility.</title>
        <authorList>
            <person name="Teixeira M."/>
            <person name="Chander A.M."/>
            <person name="Stajich J.E."/>
            <person name="Venkateswaran K."/>
        </authorList>
    </citation>
    <scope>NUCLEOTIDE SEQUENCE [LARGE SCALE GENOMIC DNA]</scope>
    <source>
        <strain evidence="4 5">FJI-L2-BK-P2</strain>
    </source>
</reference>
<protein>
    <submittedName>
        <fullName evidence="4">Uncharacterized protein</fullName>
    </submittedName>
</protein>
<comment type="caution">
    <text evidence="4">The sequence shown here is derived from an EMBL/GenBank/DDBJ whole genome shotgun (WGS) entry which is preliminary data.</text>
</comment>
<keyword evidence="3" id="KW-0732">Signal</keyword>
<dbReference type="EMBL" id="JAKLMC020000063">
    <property type="protein sequence ID" value="KAK5947837.1"/>
    <property type="molecule type" value="Genomic_DNA"/>
</dbReference>
<proteinExistence type="predicted"/>
<evidence type="ECO:0000256" key="2">
    <source>
        <dbReference type="SAM" id="Phobius"/>
    </source>
</evidence>
<dbReference type="AlphaFoldDB" id="A0AAN8I121"/>
<evidence type="ECO:0000313" key="5">
    <source>
        <dbReference type="Proteomes" id="UP001316803"/>
    </source>
</evidence>
<keyword evidence="2" id="KW-1133">Transmembrane helix</keyword>
<gene>
    <name evidence="4" type="ORF">OHC33_011133</name>
</gene>
<keyword evidence="2" id="KW-0472">Membrane</keyword>
<feature type="transmembrane region" description="Helical" evidence="2">
    <location>
        <begin position="304"/>
        <end position="322"/>
    </location>
</feature>
<keyword evidence="2" id="KW-0812">Transmembrane</keyword>
<feature type="signal peptide" evidence="3">
    <location>
        <begin position="1"/>
        <end position="18"/>
    </location>
</feature>